<feature type="region of interest" description="Disordered" evidence="1">
    <location>
        <begin position="34"/>
        <end position="64"/>
    </location>
</feature>
<reference evidence="2 3" key="1">
    <citation type="submission" date="2018-04" db="EMBL/GenBank/DDBJ databases">
        <authorList>
            <person name="Vogel A."/>
        </authorList>
    </citation>
    <scope>NUCLEOTIDE SEQUENCE [LARGE SCALE GENOMIC DNA]</scope>
</reference>
<dbReference type="Proteomes" id="UP000595140">
    <property type="component" value="Unassembled WGS sequence"/>
</dbReference>
<name>A0A484NPX2_9ASTE</name>
<dbReference type="OrthoDB" id="2019850at2759"/>
<sequence length="76" mass="8495">MSCLMVSSLLRVLPKDGDKNSKWLGFSFGKSIPTKRRGKNESTGVVIMEGDPHPGARRSRMSFQNFNPVIDVSKRN</sequence>
<evidence type="ECO:0000313" key="2">
    <source>
        <dbReference type="EMBL" id="VFR03326.1"/>
    </source>
</evidence>
<dbReference type="AlphaFoldDB" id="A0A484NPX2"/>
<keyword evidence="3" id="KW-1185">Reference proteome</keyword>
<dbReference type="EMBL" id="OOIL02006874">
    <property type="protein sequence ID" value="VFR03326.1"/>
    <property type="molecule type" value="Genomic_DNA"/>
</dbReference>
<organism evidence="2 3">
    <name type="scientific">Cuscuta campestris</name>
    <dbReference type="NCBI Taxonomy" id="132261"/>
    <lineage>
        <taxon>Eukaryota</taxon>
        <taxon>Viridiplantae</taxon>
        <taxon>Streptophyta</taxon>
        <taxon>Embryophyta</taxon>
        <taxon>Tracheophyta</taxon>
        <taxon>Spermatophyta</taxon>
        <taxon>Magnoliopsida</taxon>
        <taxon>eudicotyledons</taxon>
        <taxon>Gunneridae</taxon>
        <taxon>Pentapetalae</taxon>
        <taxon>asterids</taxon>
        <taxon>lamiids</taxon>
        <taxon>Solanales</taxon>
        <taxon>Convolvulaceae</taxon>
        <taxon>Cuscuteae</taxon>
        <taxon>Cuscuta</taxon>
        <taxon>Cuscuta subgen. Grammica</taxon>
        <taxon>Cuscuta sect. Cleistogrammica</taxon>
    </lineage>
</organism>
<evidence type="ECO:0000313" key="3">
    <source>
        <dbReference type="Proteomes" id="UP000595140"/>
    </source>
</evidence>
<proteinExistence type="predicted"/>
<evidence type="ECO:0000256" key="1">
    <source>
        <dbReference type="SAM" id="MobiDB-lite"/>
    </source>
</evidence>
<gene>
    <name evidence="2" type="ORF">CCAM_LOCUS45101</name>
</gene>
<accession>A0A484NPX2</accession>
<protein>
    <submittedName>
        <fullName evidence="2">Uncharacterized protein</fullName>
    </submittedName>
</protein>